<protein>
    <submittedName>
        <fullName evidence="1">Uncharacterized protein</fullName>
    </submittedName>
</protein>
<dbReference type="EMBL" id="CP157948">
    <property type="protein sequence ID" value="XBS89336.1"/>
    <property type="molecule type" value="Genomic_DNA"/>
</dbReference>
<organism evidence="1">
    <name type="scientific">Rhodanobacter sp. IGA1.0</name>
    <dbReference type="NCBI Taxonomy" id="3158582"/>
    <lineage>
        <taxon>Bacteria</taxon>
        <taxon>Pseudomonadati</taxon>
        <taxon>Pseudomonadota</taxon>
        <taxon>Gammaproteobacteria</taxon>
        <taxon>Lysobacterales</taxon>
        <taxon>Rhodanobacteraceae</taxon>
        <taxon>Rhodanobacter</taxon>
    </lineage>
</organism>
<sequence>MGETMTARALPDGSGIVVLQDHDTYGSGNVMVLDPTNEVLRRIINPYGTSRYSMAGDRFWFDAISVHAGEVALNIHVHRRLPRKPYDASPLYEACYDPSSWSLMELTWKPST</sequence>
<dbReference type="AlphaFoldDB" id="A0AAU7QIC6"/>
<name>A0AAU7QIC6_9GAMM</name>
<evidence type="ECO:0000313" key="1">
    <source>
        <dbReference type="EMBL" id="XBS89336.1"/>
    </source>
</evidence>
<dbReference type="RefSeq" id="WP_350015884.1">
    <property type="nucleotide sequence ID" value="NZ_CP157948.1"/>
</dbReference>
<reference evidence="1" key="1">
    <citation type="submission" date="2024-06" db="EMBL/GenBank/DDBJ databases">
        <authorList>
            <person name="Sun Y."/>
        </authorList>
    </citation>
    <scope>NUCLEOTIDE SEQUENCE</scope>
    <source>
        <strain evidence="1">IGA1.0</strain>
    </source>
</reference>
<proteinExistence type="predicted"/>
<gene>
    <name evidence="1" type="ORF">ABNK63_13170</name>
</gene>
<accession>A0AAU7QIC6</accession>